<dbReference type="SUPFAM" id="SSF49899">
    <property type="entry name" value="Concanavalin A-like lectins/glucanases"/>
    <property type="match status" value="1"/>
</dbReference>
<evidence type="ECO:0000313" key="2">
    <source>
        <dbReference type="Proteomes" id="UP000626109"/>
    </source>
</evidence>
<dbReference type="InterPro" id="IPR018247">
    <property type="entry name" value="EF_Hand_1_Ca_BS"/>
</dbReference>
<dbReference type="EMBL" id="CAJNNW010012303">
    <property type="protein sequence ID" value="CAE8654150.1"/>
    <property type="molecule type" value="Genomic_DNA"/>
</dbReference>
<reference evidence="1" key="1">
    <citation type="submission" date="2021-02" db="EMBL/GenBank/DDBJ databases">
        <authorList>
            <person name="Dougan E. K."/>
            <person name="Rhodes N."/>
            <person name="Thang M."/>
            <person name="Chan C."/>
        </authorList>
    </citation>
    <scope>NUCLEOTIDE SEQUENCE</scope>
</reference>
<comment type="caution">
    <text evidence="1">The sequence shown here is derived from an EMBL/GenBank/DDBJ whole genome shotgun (WGS) entry which is preliminary data.</text>
</comment>
<dbReference type="Gene3D" id="2.60.120.200">
    <property type="match status" value="1"/>
</dbReference>
<evidence type="ECO:0000313" key="1">
    <source>
        <dbReference type="EMBL" id="CAE8654150.1"/>
    </source>
</evidence>
<organism evidence="1 2">
    <name type="scientific">Polarella glacialis</name>
    <name type="common">Dinoflagellate</name>
    <dbReference type="NCBI Taxonomy" id="89957"/>
    <lineage>
        <taxon>Eukaryota</taxon>
        <taxon>Sar</taxon>
        <taxon>Alveolata</taxon>
        <taxon>Dinophyceae</taxon>
        <taxon>Suessiales</taxon>
        <taxon>Suessiaceae</taxon>
        <taxon>Polarella</taxon>
    </lineage>
</organism>
<dbReference type="InterPro" id="IPR013320">
    <property type="entry name" value="ConA-like_dom_sf"/>
</dbReference>
<proteinExistence type="predicted"/>
<accession>A0A813ISA0</accession>
<evidence type="ECO:0008006" key="3">
    <source>
        <dbReference type="Google" id="ProtNLM"/>
    </source>
</evidence>
<gene>
    <name evidence="1" type="ORF">PGLA2088_LOCUS10839</name>
</gene>
<name>A0A813ISA0_POLGL</name>
<feature type="non-terminal residue" evidence="1">
    <location>
        <position position="847"/>
    </location>
</feature>
<protein>
    <recommendedName>
        <fullName evidence="3">EF-hand domain-containing protein</fullName>
    </recommendedName>
</protein>
<dbReference type="PROSITE" id="PS00018">
    <property type="entry name" value="EF_HAND_1"/>
    <property type="match status" value="1"/>
</dbReference>
<dbReference type="AlphaFoldDB" id="A0A813ISA0"/>
<dbReference type="Proteomes" id="UP000626109">
    <property type="component" value="Unassembled WGS sequence"/>
</dbReference>
<sequence length="847" mass="93499">MVSVVIARVVAQHLQRVVASRGLDLDGDGKVSRQDIADAADLGAVILSTVIGAAALDGNLAGAADSVNEARIAVSLIEGHLKAQIREVREVTRRRLRNTASSIKTRLQSAGDETLQRISLAVSQAEARLAKAAEVEFRIQCGVLMFRPKIRARFFNYDLQFAISTAAASTRDCQELQQLRGLLDSSVGSLGATAFGSGHRPARLQPMLHLIRFVNICERLFLPCLYSMVDMVVFRPLLLHTLSVMAMLFCAVYSDESRVAFVCVCCTVVFGSGCSQVSCSPLLLQSCLAFLVMDEVVSFSAFWILHASIQAAAVHHVNWAPEHGADPTVALFVLCCAVLGCHSAALMGDCGKMFLMIGETRFAGPDDVGLIKRRHWHHVAVVVARRQLLLYVDGQKVMQESTAGSHQFVGLHGPQHGVIYIGLPPSDMAPYNARNWLFPGYVFQLAYHDEGISQNEVDILHSGGRQSLPLKINKFEQAEDNATSCVFPYMLFRPSPLSWLVTSDVWEKLEAPIMGLMASKSHLRPDGRDEFQMEAVQTLRSAASSLLAACFDLDEISSVRMRQWAINFARVRSVPPVIKLHLNDESFSFEFKIRFRQYSNVEEGAKFQTILSSVVDKRNSGNAAEARDMFRINLESLPTAVADPEKDGFYSGEESETCWYISFTYYMNTTRLKIPPQTGPDGWLHCTIGYVDGKTELAASWDGDPPRTTDATYTKDMFRTEAYFGCEVRNEVTGTTRGLRPVSQLLCDIAYLRVWDNYEPAHKLNEEFADAGAPHPLMVAGNQAVFVTLMPIIHEDKGFILDVVPTATETGAPATHATKSGPFTNIFPGVRSRYNVATQWQGCLFTS</sequence>